<evidence type="ECO:0000259" key="1">
    <source>
        <dbReference type="Pfam" id="PF13962"/>
    </source>
</evidence>
<comment type="caution">
    <text evidence="2">The sequence shown here is derived from an EMBL/GenBank/DDBJ whole genome shotgun (WGS) entry which is preliminary data.</text>
</comment>
<dbReference type="InterPro" id="IPR026961">
    <property type="entry name" value="PGG_dom"/>
</dbReference>
<proteinExistence type="predicted"/>
<evidence type="ECO:0000313" key="2">
    <source>
        <dbReference type="EMBL" id="PNY09703.1"/>
    </source>
</evidence>
<organism evidence="2 3">
    <name type="scientific">Trifolium pratense</name>
    <name type="common">Red clover</name>
    <dbReference type="NCBI Taxonomy" id="57577"/>
    <lineage>
        <taxon>Eukaryota</taxon>
        <taxon>Viridiplantae</taxon>
        <taxon>Streptophyta</taxon>
        <taxon>Embryophyta</taxon>
        <taxon>Tracheophyta</taxon>
        <taxon>Spermatophyta</taxon>
        <taxon>Magnoliopsida</taxon>
        <taxon>eudicotyledons</taxon>
        <taxon>Gunneridae</taxon>
        <taxon>Pentapetalae</taxon>
        <taxon>rosids</taxon>
        <taxon>fabids</taxon>
        <taxon>Fabales</taxon>
        <taxon>Fabaceae</taxon>
        <taxon>Papilionoideae</taxon>
        <taxon>50 kb inversion clade</taxon>
        <taxon>NPAAA clade</taxon>
        <taxon>Hologalegina</taxon>
        <taxon>IRL clade</taxon>
        <taxon>Trifolieae</taxon>
        <taxon>Trifolium</taxon>
    </lineage>
</organism>
<accession>A0A2K3P391</accession>
<dbReference type="AlphaFoldDB" id="A0A2K3P391"/>
<feature type="domain" description="PGG" evidence="1">
    <location>
        <begin position="108"/>
        <end position="140"/>
    </location>
</feature>
<reference evidence="2 3" key="2">
    <citation type="journal article" date="2017" name="Front. Plant Sci.">
        <title>Gene Classification and Mining of Molecular Markers Useful in Red Clover (Trifolium pratense) Breeding.</title>
        <authorList>
            <person name="Istvanek J."/>
            <person name="Dluhosova J."/>
            <person name="Dluhos P."/>
            <person name="Patkova L."/>
            <person name="Nedelnik J."/>
            <person name="Repkova J."/>
        </authorList>
    </citation>
    <scope>NUCLEOTIDE SEQUENCE [LARGE SCALE GENOMIC DNA]</scope>
    <source>
        <strain evidence="3">cv. Tatra</strain>
        <tissue evidence="2">Young leaves</tissue>
    </source>
</reference>
<dbReference type="PANTHER" id="PTHR24177:SF470">
    <property type="entry name" value="ANKYRIN REPEAT PROTEIN"/>
    <property type="match status" value="1"/>
</dbReference>
<protein>
    <recommendedName>
        <fullName evidence="1">PGG domain-containing protein</fullName>
    </recommendedName>
</protein>
<evidence type="ECO:0000313" key="3">
    <source>
        <dbReference type="Proteomes" id="UP000236291"/>
    </source>
</evidence>
<dbReference type="PANTHER" id="PTHR24177">
    <property type="entry name" value="CASKIN"/>
    <property type="match status" value="1"/>
</dbReference>
<dbReference type="Proteomes" id="UP000236291">
    <property type="component" value="Unassembled WGS sequence"/>
</dbReference>
<name>A0A2K3P391_TRIPR</name>
<dbReference type="EMBL" id="ASHM01003319">
    <property type="protein sequence ID" value="PNY09703.1"/>
    <property type="molecule type" value="Genomic_DNA"/>
</dbReference>
<dbReference type="STRING" id="57577.A0A2K3P391"/>
<dbReference type="GO" id="GO:0016020">
    <property type="term" value="C:membrane"/>
    <property type="evidence" value="ECO:0007669"/>
    <property type="project" value="TreeGrafter"/>
</dbReference>
<sequence>MVSPILIVAKMGVTEMIEKILDMYPVAIHDVDIDINGNSALHLAATYRRFKPWRVPSAAMQMQWEYRWYKLVKNSVPPNFYGCYKKDGKTAKQVFIDTHAPLVKEGGKWLTKTAESCSVVAALVATVAFTTSTYAIPGGPDQ</sequence>
<gene>
    <name evidence="2" type="ORF">L195_g006259</name>
</gene>
<reference evidence="2 3" key="1">
    <citation type="journal article" date="2014" name="Am. J. Bot.">
        <title>Genome assembly and annotation for red clover (Trifolium pratense; Fabaceae).</title>
        <authorList>
            <person name="Istvanek J."/>
            <person name="Jaros M."/>
            <person name="Krenek A."/>
            <person name="Repkova J."/>
        </authorList>
    </citation>
    <scope>NUCLEOTIDE SEQUENCE [LARGE SCALE GENOMIC DNA]</scope>
    <source>
        <strain evidence="3">cv. Tatra</strain>
        <tissue evidence="2">Young leaves</tissue>
    </source>
</reference>
<dbReference type="Pfam" id="PF13962">
    <property type="entry name" value="PGG"/>
    <property type="match status" value="1"/>
</dbReference>